<gene>
    <name evidence="2" type="ORF">NCTC10047_03050</name>
</gene>
<dbReference type="EMBL" id="LR134156">
    <property type="protein sequence ID" value="VEA77142.1"/>
    <property type="molecule type" value="Genomic_DNA"/>
</dbReference>
<keyword evidence="1" id="KW-0472">Membrane</keyword>
<protein>
    <submittedName>
        <fullName evidence="2">Uncharacterized protein</fullName>
    </submittedName>
</protein>
<evidence type="ECO:0000313" key="3">
    <source>
        <dbReference type="Proteomes" id="UP000275676"/>
    </source>
</evidence>
<feature type="transmembrane region" description="Helical" evidence="1">
    <location>
        <begin position="72"/>
        <end position="89"/>
    </location>
</feature>
<accession>A0A3S4K1N8</accession>
<dbReference type="AlphaFoldDB" id="A0A3S4K1N8"/>
<feature type="transmembrane region" description="Helical" evidence="1">
    <location>
        <begin position="6"/>
        <end position="33"/>
    </location>
</feature>
<feature type="transmembrane region" description="Helical" evidence="1">
    <location>
        <begin position="45"/>
        <end position="66"/>
    </location>
</feature>
<name>A0A3S4K1N8_SALER</name>
<reference evidence="2 3" key="1">
    <citation type="submission" date="2018-12" db="EMBL/GenBank/DDBJ databases">
        <authorList>
            <consortium name="Pathogen Informatics"/>
        </authorList>
    </citation>
    <scope>NUCLEOTIDE SEQUENCE [LARGE SCALE GENOMIC DNA]</scope>
    <source>
        <strain evidence="2 3">NCTC10047</strain>
    </source>
</reference>
<keyword evidence="1" id="KW-1133">Transmembrane helix</keyword>
<keyword evidence="1" id="KW-0812">Transmembrane</keyword>
<organism evidence="2 3">
    <name type="scientific">Salmonella enterica subsp. arizonae</name>
    <dbReference type="NCBI Taxonomy" id="59203"/>
    <lineage>
        <taxon>Bacteria</taxon>
        <taxon>Pseudomonadati</taxon>
        <taxon>Pseudomonadota</taxon>
        <taxon>Gammaproteobacteria</taxon>
        <taxon>Enterobacterales</taxon>
        <taxon>Enterobacteriaceae</taxon>
        <taxon>Salmonella</taxon>
    </lineage>
</organism>
<evidence type="ECO:0000313" key="2">
    <source>
        <dbReference type="EMBL" id="VEA77142.1"/>
    </source>
</evidence>
<sequence>MASGTNKIVIIILTFISSIVVVVGGYSFSSWVYEQTFIVSSHRTVGMIFISFFFIAIATPTLLLALLSPVRINLTVFVLAISFLFYEWFSMHPLRVSLMGDVL</sequence>
<proteinExistence type="predicted"/>
<dbReference type="Proteomes" id="UP000275676">
    <property type="component" value="Chromosome"/>
</dbReference>
<evidence type="ECO:0000256" key="1">
    <source>
        <dbReference type="SAM" id="Phobius"/>
    </source>
</evidence>